<keyword evidence="1" id="KW-1133">Transmembrane helix</keyword>
<comment type="caution">
    <text evidence="2">The sequence shown here is derived from an EMBL/GenBank/DDBJ whole genome shotgun (WGS) entry which is preliminary data.</text>
</comment>
<dbReference type="Proteomes" id="UP001165541">
    <property type="component" value="Unassembled WGS sequence"/>
</dbReference>
<accession>A0ABT0YKU7</accession>
<gene>
    <name evidence="2" type="ORF">M8A51_07295</name>
</gene>
<keyword evidence="1" id="KW-0812">Transmembrane</keyword>
<evidence type="ECO:0000256" key="1">
    <source>
        <dbReference type="SAM" id="Phobius"/>
    </source>
</evidence>
<protein>
    <recommendedName>
        <fullName evidence="4">MJ0042 family finger-like domain-containing protein</fullName>
    </recommendedName>
</protein>
<feature type="transmembrane region" description="Helical" evidence="1">
    <location>
        <begin position="55"/>
        <end position="71"/>
    </location>
</feature>
<keyword evidence="3" id="KW-1185">Reference proteome</keyword>
<dbReference type="EMBL" id="JAMKFE010000003">
    <property type="protein sequence ID" value="MCM5679335.1"/>
    <property type="molecule type" value="Genomic_DNA"/>
</dbReference>
<proteinExistence type="predicted"/>
<evidence type="ECO:0000313" key="2">
    <source>
        <dbReference type="EMBL" id="MCM5679335.1"/>
    </source>
</evidence>
<keyword evidence="1" id="KW-0472">Membrane</keyword>
<evidence type="ECO:0008006" key="4">
    <source>
        <dbReference type="Google" id="ProtNLM"/>
    </source>
</evidence>
<reference evidence="2" key="1">
    <citation type="submission" date="2022-05" db="EMBL/GenBank/DDBJ databases">
        <title>Schlegelella sp. nov., isolated from mangrove soil.</title>
        <authorList>
            <person name="Liu Y."/>
            <person name="Ge X."/>
            <person name="Liu W."/>
        </authorList>
    </citation>
    <scope>NUCLEOTIDE SEQUENCE</scope>
    <source>
        <strain evidence="2">S2-27</strain>
    </source>
</reference>
<sequence length="126" mass="14443">MKAAQTIRRLGFMKWYERELIQSHLHLVLLLMAAIGLLASAEVYGAQQDWGDRLLTAACAFASAVIGVWALRRYLYLLMHAENVAHQAICPSCQTYARWTLTGEDERTQRLRVHCRACEHDWEIGL</sequence>
<evidence type="ECO:0000313" key="3">
    <source>
        <dbReference type="Proteomes" id="UP001165541"/>
    </source>
</evidence>
<name>A0ABT0YKU7_9BURK</name>
<organism evidence="2 3">
    <name type="scientific">Caldimonas mangrovi</name>
    <dbReference type="NCBI Taxonomy" id="2944811"/>
    <lineage>
        <taxon>Bacteria</taxon>
        <taxon>Pseudomonadati</taxon>
        <taxon>Pseudomonadota</taxon>
        <taxon>Betaproteobacteria</taxon>
        <taxon>Burkholderiales</taxon>
        <taxon>Sphaerotilaceae</taxon>
        <taxon>Caldimonas</taxon>
    </lineage>
</organism>
<dbReference type="RefSeq" id="WP_251777527.1">
    <property type="nucleotide sequence ID" value="NZ_JAMKFE010000003.1"/>
</dbReference>